<dbReference type="EMBL" id="CAFBMK010000101">
    <property type="protein sequence ID" value="CAB4919945.1"/>
    <property type="molecule type" value="Genomic_DNA"/>
</dbReference>
<organism evidence="2">
    <name type="scientific">freshwater metagenome</name>
    <dbReference type="NCBI Taxonomy" id="449393"/>
    <lineage>
        <taxon>unclassified sequences</taxon>
        <taxon>metagenomes</taxon>
        <taxon>ecological metagenomes</taxon>
    </lineage>
</organism>
<feature type="region of interest" description="Disordered" evidence="1">
    <location>
        <begin position="40"/>
        <end position="63"/>
    </location>
</feature>
<sequence length="163" mass="16799">MRVLPTRHPRADPSVLRRRLRATTGALVLIGALAGPGAATSAVGAPTLPPHGPGTPTTTGRTGATAVPRALPGAARAAAPLRRCGRIDVPSTQATAAVSLRGTALACSTVRRVVRAAYRRSVLLGDTRTFTVRDAGRAYRCRYAPASGGMVCTAPGRRLRGTI</sequence>
<accession>A0A6J7HU40</accession>
<evidence type="ECO:0000256" key="1">
    <source>
        <dbReference type="SAM" id="MobiDB-lite"/>
    </source>
</evidence>
<gene>
    <name evidence="2" type="ORF">UFOPK3564_01775</name>
</gene>
<feature type="compositionally biased region" description="Low complexity" evidence="1">
    <location>
        <begin position="54"/>
        <end position="63"/>
    </location>
</feature>
<reference evidence="2" key="1">
    <citation type="submission" date="2020-05" db="EMBL/GenBank/DDBJ databases">
        <authorList>
            <person name="Chiriac C."/>
            <person name="Salcher M."/>
            <person name="Ghai R."/>
            <person name="Kavagutti S V."/>
        </authorList>
    </citation>
    <scope>NUCLEOTIDE SEQUENCE</scope>
</reference>
<dbReference type="AlphaFoldDB" id="A0A6J7HU40"/>
<evidence type="ECO:0000313" key="2">
    <source>
        <dbReference type="EMBL" id="CAB4919945.1"/>
    </source>
</evidence>
<protein>
    <submittedName>
        <fullName evidence="2">Unannotated protein</fullName>
    </submittedName>
</protein>
<name>A0A6J7HU40_9ZZZZ</name>
<proteinExistence type="predicted"/>